<evidence type="ECO:0000313" key="1">
    <source>
        <dbReference type="Proteomes" id="UP000694865"/>
    </source>
</evidence>
<evidence type="ECO:0000313" key="2">
    <source>
        <dbReference type="RefSeq" id="XP_006815009.1"/>
    </source>
</evidence>
<accession>A0ABM0M4R8</accession>
<dbReference type="SUPFAM" id="SSF48403">
    <property type="entry name" value="Ankyrin repeat"/>
    <property type="match status" value="1"/>
</dbReference>
<dbReference type="Gene3D" id="1.25.40.20">
    <property type="entry name" value="Ankyrin repeat-containing domain"/>
    <property type="match status" value="1"/>
</dbReference>
<protein>
    <submittedName>
        <fullName evidence="2">Uncharacterized protein LOC102800698</fullName>
    </submittedName>
</protein>
<organism evidence="1 2">
    <name type="scientific">Saccoglossus kowalevskii</name>
    <name type="common">Acorn worm</name>
    <dbReference type="NCBI Taxonomy" id="10224"/>
    <lineage>
        <taxon>Eukaryota</taxon>
        <taxon>Metazoa</taxon>
        <taxon>Hemichordata</taxon>
        <taxon>Enteropneusta</taxon>
        <taxon>Harrimaniidae</taxon>
        <taxon>Saccoglossus</taxon>
    </lineage>
</organism>
<reference evidence="2" key="1">
    <citation type="submission" date="2025-08" db="UniProtKB">
        <authorList>
            <consortium name="RefSeq"/>
        </authorList>
    </citation>
    <scope>IDENTIFICATION</scope>
    <source>
        <tissue evidence="2">Testes</tissue>
    </source>
</reference>
<dbReference type="Proteomes" id="UP000694865">
    <property type="component" value="Unplaced"/>
</dbReference>
<sequence length="142" mass="15815">MGDWAEKQRLREAVIDAVKREDINSVRSFLNDGADINVCEGGYLAKKNLLMMAIDRRNIDISLLLVERGIDLNFSRTIEKEEKTAFDLAKDKKLNEVTDAIERKSSANEDLMRAISIGVTELAVHALDAGADINLIVNVSQL</sequence>
<dbReference type="InterPro" id="IPR036770">
    <property type="entry name" value="Ankyrin_rpt-contain_sf"/>
</dbReference>
<dbReference type="SMART" id="SM00248">
    <property type="entry name" value="ANK"/>
    <property type="match status" value="3"/>
</dbReference>
<proteinExistence type="predicted"/>
<dbReference type="InterPro" id="IPR002110">
    <property type="entry name" value="Ankyrin_rpt"/>
</dbReference>
<dbReference type="RefSeq" id="XP_006815009.1">
    <property type="nucleotide sequence ID" value="XM_006814946.1"/>
</dbReference>
<gene>
    <name evidence="2" type="primary">LOC102800698</name>
</gene>
<keyword evidence="1" id="KW-1185">Reference proteome</keyword>
<name>A0ABM0M4R8_SACKO</name>
<dbReference type="GeneID" id="102800698"/>